<keyword evidence="2" id="KW-1185">Reference proteome</keyword>
<accession>A0ACB8B4G2</accession>
<dbReference type="Proteomes" id="UP000790709">
    <property type="component" value="Unassembled WGS sequence"/>
</dbReference>
<name>A0ACB8B4G2_9AGAM</name>
<dbReference type="EMBL" id="MU266569">
    <property type="protein sequence ID" value="KAH7920606.1"/>
    <property type="molecule type" value="Genomic_DNA"/>
</dbReference>
<evidence type="ECO:0000313" key="1">
    <source>
        <dbReference type="EMBL" id="KAH7920606.1"/>
    </source>
</evidence>
<sequence length="376" mass="40795">MAQANPFVVSTHGTSMLVLCYGNDRVCIKSPETFAELEEVAQQEFSLPAGQKLTFTSSNIDVSLGEPTRIRESVWHEIRLRVRKIAVSVTAGLVPVPPAVADNQIAQDIPRVHVPPPDDPAPEDQLHPAAEPPDEPEENLATEDPADDLHEPEPEPDAQGEASGNENAGASELEANITRNDDDDEDPQPDAPLVKSAAKHRASITSNHSQVPDREPTPPPQASFLRNRDAGQEEAAPDPVASPPRVPSAKVKREPGNRAAAQGNKAQHEEIPDASQSEPANVQPVSEKLLINIAHRASKQQAMFHVRPNSRVSKVVAGACKSFRLDYDSAQLFLIVTMEEDGEEMEHLFECDIGDTMSRVGAEEGSKFIIKMVGDM</sequence>
<organism evidence="1 2">
    <name type="scientific">Leucogyrophana mollusca</name>
    <dbReference type="NCBI Taxonomy" id="85980"/>
    <lineage>
        <taxon>Eukaryota</taxon>
        <taxon>Fungi</taxon>
        <taxon>Dikarya</taxon>
        <taxon>Basidiomycota</taxon>
        <taxon>Agaricomycotina</taxon>
        <taxon>Agaricomycetes</taxon>
        <taxon>Agaricomycetidae</taxon>
        <taxon>Boletales</taxon>
        <taxon>Boletales incertae sedis</taxon>
        <taxon>Leucogyrophana</taxon>
    </lineage>
</organism>
<reference evidence="1" key="1">
    <citation type="journal article" date="2021" name="New Phytol.">
        <title>Evolutionary innovations through gain and loss of genes in the ectomycorrhizal Boletales.</title>
        <authorList>
            <person name="Wu G."/>
            <person name="Miyauchi S."/>
            <person name="Morin E."/>
            <person name="Kuo A."/>
            <person name="Drula E."/>
            <person name="Varga T."/>
            <person name="Kohler A."/>
            <person name="Feng B."/>
            <person name="Cao Y."/>
            <person name="Lipzen A."/>
            <person name="Daum C."/>
            <person name="Hundley H."/>
            <person name="Pangilinan J."/>
            <person name="Johnson J."/>
            <person name="Barry K."/>
            <person name="LaButti K."/>
            <person name="Ng V."/>
            <person name="Ahrendt S."/>
            <person name="Min B."/>
            <person name="Choi I.G."/>
            <person name="Park H."/>
            <person name="Plett J.M."/>
            <person name="Magnuson J."/>
            <person name="Spatafora J.W."/>
            <person name="Nagy L.G."/>
            <person name="Henrissat B."/>
            <person name="Grigoriev I.V."/>
            <person name="Yang Z.L."/>
            <person name="Xu J."/>
            <person name="Martin F.M."/>
        </authorList>
    </citation>
    <scope>NUCLEOTIDE SEQUENCE</scope>
    <source>
        <strain evidence="1">KUC20120723A-06</strain>
    </source>
</reference>
<gene>
    <name evidence="1" type="ORF">BV22DRAFT_1132942</name>
</gene>
<proteinExistence type="predicted"/>
<evidence type="ECO:0000313" key="2">
    <source>
        <dbReference type="Proteomes" id="UP000790709"/>
    </source>
</evidence>
<comment type="caution">
    <text evidence="1">The sequence shown here is derived from an EMBL/GenBank/DDBJ whole genome shotgun (WGS) entry which is preliminary data.</text>
</comment>
<protein>
    <submittedName>
        <fullName evidence="1">Uncharacterized protein</fullName>
    </submittedName>
</protein>